<dbReference type="SUPFAM" id="SSF46938">
    <property type="entry name" value="CRAL/TRIO N-terminal domain"/>
    <property type="match status" value="1"/>
</dbReference>
<dbReference type="PANTHER" id="PTHR47556">
    <property type="entry name" value="SEC14P-LIKE PHOSPHATIDYLINOSITOL TRANSFER FAMILY PROTEIN"/>
    <property type="match status" value="1"/>
</dbReference>
<evidence type="ECO:0000259" key="2">
    <source>
        <dbReference type="PROSITE" id="PS50191"/>
    </source>
</evidence>
<keyword evidence="1" id="KW-1133">Transmembrane helix</keyword>
<dbReference type="SMART" id="SM00516">
    <property type="entry name" value="SEC14"/>
    <property type="match status" value="1"/>
</dbReference>
<dbReference type="AlphaFoldDB" id="A0A6T6L4H2"/>
<evidence type="ECO:0000313" key="4">
    <source>
        <dbReference type="EMBL" id="CAD8391160.1"/>
    </source>
</evidence>
<reference evidence="3" key="1">
    <citation type="submission" date="2021-01" db="EMBL/GenBank/DDBJ databases">
        <authorList>
            <person name="Corre E."/>
            <person name="Pelletier E."/>
            <person name="Niang G."/>
            <person name="Scheremetjew M."/>
            <person name="Finn R."/>
            <person name="Kale V."/>
            <person name="Holt S."/>
            <person name="Cochrane G."/>
            <person name="Meng A."/>
            <person name="Brown T."/>
            <person name="Cohen L."/>
        </authorList>
    </citation>
    <scope>NUCLEOTIDE SEQUENCE</scope>
    <source>
        <strain evidence="3">UTEX LB 2760</strain>
    </source>
</reference>
<protein>
    <recommendedName>
        <fullName evidence="2">CRAL-TRIO domain-containing protein</fullName>
    </recommendedName>
</protein>
<dbReference type="InterPro" id="IPR001251">
    <property type="entry name" value="CRAL-TRIO_dom"/>
</dbReference>
<dbReference type="SUPFAM" id="SSF52087">
    <property type="entry name" value="CRAL/TRIO domain"/>
    <property type="match status" value="1"/>
</dbReference>
<evidence type="ECO:0000313" key="3">
    <source>
        <dbReference type="EMBL" id="CAD8391159.1"/>
    </source>
</evidence>
<evidence type="ECO:0000256" key="1">
    <source>
        <dbReference type="SAM" id="Phobius"/>
    </source>
</evidence>
<dbReference type="EMBL" id="HBEK01002009">
    <property type="protein sequence ID" value="CAD8391160.1"/>
    <property type="molecule type" value="Transcribed_RNA"/>
</dbReference>
<keyword evidence="1" id="KW-0472">Membrane</keyword>
<dbReference type="EMBL" id="HBEK01002008">
    <property type="protein sequence ID" value="CAD8391159.1"/>
    <property type="molecule type" value="Transcribed_RNA"/>
</dbReference>
<feature type="transmembrane region" description="Helical" evidence="1">
    <location>
        <begin position="13"/>
        <end position="31"/>
    </location>
</feature>
<dbReference type="PROSITE" id="PS50191">
    <property type="entry name" value="CRAL_TRIO"/>
    <property type="match status" value="1"/>
</dbReference>
<dbReference type="Gene3D" id="3.40.525.10">
    <property type="entry name" value="CRAL-TRIO lipid binding domain"/>
    <property type="match status" value="1"/>
</dbReference>
<dbReference type="Pfam" id="PF00650">
    <property type="entry name" value="CRAL_TRIO"/>
    <property type="match status" value="1"/>
</dbReference>
<dbReference type="InterPro" id="IPR036273">
    <property type="entry name" value="CRAL/TRIO_N_dom_sf"/>
</dbReference>
<gene>
    <name evidence="3" type="ORF">RMAR0315_LOCUS1134</name>
    <name evidence="4" type="ORF">RMAR0315_LOCUS1135</name>
</gene>
<dbReference type="CDD" id="cd00170">
    <property type="entry name" value="SEC14"/>
    <property type="match status" value="1"/>
</dbReference>
<accession>A0A6T6L4H2</accession>
<proteinExistence type="predicted"/>
<dbReference type="InterPro" id="IPR036865">
    <property type="entry name" value="CRAL-TRIO_dom_sf"/>
</dbReference>
<keyword evidence="1" id="KW-0812">Transmembrane</keyword>
<dbReference type="PANTHER" id="PTHR47556:SF1">
    <property type="entry name" value="SEC14P-LIKE PHOSPHATIDYLINOSITOL TRANSFER FAMILY PROTEIN"/>
    <property type="match status" value="1"/>
</dbReference>
<name>A0A6T6L4H2_9RHOD</name>
<organism evidence="3">
    <name type="scientific">Rhodosorus marinus</name>
    <dbReference type="NCBI Taxonomy" id="101924"/>
    <lineage>
        <taxon>Eukaryota</taxon>
        <taxon>Rhodophyta</taxon>
        <taxon>Stylonematophyceae</taxon>
        <taxon>Stylonematales</taxon>
        <taxon>Stylonemataceae</taxon>
        <taxon>Rhodosorus</taxon>
    </lineage>
</organism>
<sequence>MGGRPSGVELKDFVFGCLCGIFTMAAFVLSSTSNPLFRSRKASATCMRRNVPKCVAEVDVNREGLDLSKADFPIFVDRDERVKAVKNLSQKFHENGRPLPDVETMEWFLADRRYDVEKSYEKLGGMLKWREALVEVPDDSVEREYHTGKAYLYPEPDKHGRKVLIVRASKHVTNQFPFESSERLIQKMMDDAVDEMTDGTETILGVVDMRGFAMKNSDVKLAQLLVDVFFTYYPRRLSELLVVDAPLVFQPMWQVIKPLLKKYSALVRFVRKDQLNEHFDGASAKRFMADFD</sequence>
<feature type="domain" description="CRAL-TRIO" evidence="2">
    <location>
        <begin position="138"/>
        <end position="292"/>
    </location>
</feature>